<dbReference type="Proteomes" id="UP000245720">
    <property type="component" value="Unassembled WGS sequence"/>
</dbReference>
<dbReference type="RefSeq" id="WP_242978635.1">
    <property type="nucleotide sequence ID" value="NZ_QGDI01000011.1"/>
</dbReference>
<evidence type="ECO:0000313" key="2">
    <source>
        <dbReference type="EMBL" id="PWJ11056.1"/>
    </source>
</evidence>
<evidence type="ECO:0000313" key="3">
    <source>
        <dbReference type="Proteomes" id="UP000245720"/>
    </source>
</evidence>
<evidence type="ECO:0000256" key="1">
    <source>
        <dbReference type="SAM" id="Phobius"/>
    </source>
</evidence>
<keyword evidence="1" id="KW-1133">Transmembrane helix</keyword>
<name>A0A315XWQ1_RUMFL</name>
<feature type="transmembrane region" description="Helical" evidence="1">
    <location>
        <begin position="35"/>
        <end position="58"/>
    </location>
</feature>
<keyword evidence="1" id="KW-0472">Membrane</keyword>
<gene>
    <name evidence="2" type="ORF">IE37_02705</name>
</gene>
<sequence length="190" mass="21924">MENYRLEKEYKVSSELFSEAYGEFQKKFVYPKSRIYMIIFTVIAIALLCVGIFAMSGASTRQKYIVYIAIVAAFAFAAREWYNPKKLRRSLTESVKALGEPVYKIGVGDKFVDISTVSDDLSDLSDEEKDDIPEDIDPLPEKTRLAADESFQLMEYERFFMLMSGKEMFYILPKEGFSENELDTVRSLKK</sequence>
<organism evidence="2 3">
    <name type="scientific">Ruminococcus flavefaciens</name>
    <dbReference type="NCBI Taxonomy" id="1265"/>
    <lineage>
        <taxon>Bacteria</taxon>
        <taxon>Bacillati</taxon>
        <taxon>Bacillota</taxon>
        <taxon>Clostridia</taxon>
        <taxon>Eubacteriales</taxon>
        <taxon>Oscillospiraceae</taxon>
        <taxon>Ruminococcus</taxon>
    </lineage>
</organism>
<evidence type="ECO:0008006" key="4">
    <source>
        <dbReference type="Google" id="ProtNLM"/>
    </source>
</evidence>
<accession>A0A315XWQ1</accession>
<feature type="transmembrane region" description="Helical" evidence="1">
    <location>
        <begin position="64"/>
        <end position="82"/>
    </location>
</feature>
<comment type="caution">
    <text evidence="2">The sequence shown here is derived from an EMBL/GenBank/DDBJ whole genome shotgun (WGS) entry which is preliminary data.</text>
</comment>
<keyword evidence="1" id="KW-0812">Transmembrane</keyword>
<proteinExistence type="predicted"/>
<dbReference type="EMBL" id="QGDI01000011">
    <property type="protein sequence ID" value="PWJ11056.1"/>
    <property type="molecule type" value="Genomic_DNA"/>
</dbReference>
<dbReference type="AlphaFoldDB" id="A0A315XWQ1"/>
<reference evidence="2 3" key="1">
    <citation type="submission" date="2018-05" db="EMBL/GenBank/DDBJ databases">
        <title>The Hungate 1000. A catalogue of reference genomes from the rumen microbiome.</title>
        <authorList>
            <person name="Kelly W."/>
        </authorList>
    </citation>
    <scope>NUCLEOTIDE SEQUENCE [LARGE SCALE GENOMIC DNA]</scope>
    <source>
        <strain evidence="2 3">SAb67</strain>
    </source>
</reference>
<protein>
    <recommendedName>
        <fullName evidence="4">YcxB-like protein</fullName>
    </recommendedName>
</protein>